<organism evidence="1 2">
    <name type="scientific">Polaribacter porphyrae</name>
    <dbReference type="NCBI Taxonomy" id="1137780"/>
    <lineage>
        <taxon>Bacteria</taxon>
        <taxon>Pseudomonadati</taxon>
        <taxon>Bacteroidota</taxon>
        <taxon>Flavobacteriia</taxon>
        <taxon>Flavobacteriales</taxon>
        <taxon>Flavobacteriaceae</taxon>
    </lineage>
</organism>
<gene>
    <name evidence="1" type="ORF">BTO18_17075</name>
</gene>
<evidence type="ECO:0000313" key="2">
    <source>
        <dbReference type="Proteomes" id="UP000238882"/>
    </source>
</evidence>
<dbReference type="Proteomes" id="UP000238882">
    <property type="component" value="Unassembled WGS sequence"/>
</dbReference>
<sequence length="77" mass="9099">MIRKIKLLWDFRGPDALETAKHHTIHLKEFSTLENLTYHQINIHEKNPMLCSAFITVDEKDMKIFRDSLKPHRGELG</sequence>
<reference evidence="1 2" key="1">
    <citation type="submission" date="2016-12" db="EMBL/GenBank/DDBJ databases">
        <title>Trade-off between light-utilization and light-protection in marine flavobacteria.</title>
        <authorList>
            <person name="Kumagai Y."/>
            <person name="Yoshizawa S."/>
            <person name="Kogure K."/>
            <person name="Iwasaki W."/>
        </authorList>
    </citation>
    <scope>NUCLEOTIDE SEQUENCE [LARGE SCALE GENOMIC DNA]</scope>
    <source>
        <strain evidence="1 2">NBRC 108759</strain>
    </source>
</reference>
<name>A0A2S7WT49_9FLAO</name>
<dbReference type="EMBL" id="MSCN01000001">
    <property type="protein sequence ID" value="PQJ80779.1"/>
    <property type="molecule type" value="Genomic_DNA"/>
</dbReference>
<dbReference type="RefSeq" id="WP_105017386.1">
    <property type="nucleotide sequence ID" value="NZ_MSCN01000001.1"/>
</dbReference>
<proteinExistence type="predicted"/>
<evidence type="ECO:0000313" key="1">
    <source>
        <dbReference type="EMBL" id="PQJ80779.1"/>
    </source>
</evidence>
<protein>
    <submittedName>
        <fullName evidence="1">Uncharacterized protein</fullName>
    </submittedName>
</protein>
<dbReference type="AlphaFoldDB" id="A0A2S7WT49"/>
<accession>A0A2S7WT49</accession>
<keyword evidence="2" id="KW-1185">Reference proteome</keyword>
<dbReference type="OrthoDB" id="1445783at2"/>
<comment type="caution">
    <text evidence="1">The sequence shown here is derived from an EMBL/GenBank/DDBJ whole genome shotgun (WGS) entry which is preliminary data.</text>
</comment>